<dbReference type="Proteomes" id="UP000499080">
    <property type="component" value="Unassembled WGS sequence"/>
</dbReference>
<keyword evidence="2" id="KW-1185">Reference proteome</keyword>
<name>A0A4Y2RQZ7_ARAVE</name>
<comment type="caution">
    <text evidence="1">The sequence shown here is derived from an EMBL/GenBank/DDBJ whole genome shotgun (WGS) entry which is preliminary data.</text>
</comment>
<dbReference type="EMBL" id="BGPR01018094">
    <property type="protein sequence ID" value="GBN78242.1"/>
    <property type="molecule type" value="Genomic_DNA"/>
</dbReference>
<dbReference type="AlphaFoldDB" id="A0A4Y2RQZ7"/>
<accession>A0A4Y2RQZ7</accession>
<sequence>MLLCRPRQSDRCSKVRGRPKIAPELLPNGTWLTWSLQYNHLLCFFWDRYTLAAKKAMMEDLFWMRLAELTSETRNELISLIRVLRIGLC</sequence>
<proteinExistence type="predicted"/>
<protein>
    <submittedName>
        <fullName evidence="1">Uncharacterized protein</fullName>
    </submittedName>
</protein>
<evidence type="ECO:0000313" key="2">
    <source>
        <dbReference type="Proteomes" id="UP000499080"/>
    </source>
</evidence>
<organism evidence="1 2">
    <name type="scientific">Araneus ventricosus</name>
    <name type="common">Orbweaver spider</name>
    <name type="synonym">Epeira ventricosa</name>
    <dbReference type="NCBI Taxonomy" id="182803"/>
    <lineage>
        <taxon>Eukaryota</taxon>
        <taxon>Metazoa</taxon>
        <taxon>Ecdysozoa</taxon>
        <taxon>Arthropoda</taxon>
        <taxon>Chelicerata</taxon>
        <taxon>Arachnida</taxon>
        <taxon>Araneae</taxon>
        <taxon>Araneomorphae</taxon>
        <taxon>Entelegynae</taxon>
        <taxon>Araneoidea</taxon>
        <taxon>Araneidae</taxon>
        <taxon>Araneus</taxon>
    </lineage>
</organism>
<evidence type="ECO:0000313" key="1">
    <source>
        <dbReference type="EMBL" id="GBN78242.1"/>
    </source>
</evidence>
<gene>
    <name evidence="1" type="ORF">AVEN_200521_1</name>
</gene>
<reference evidence="1 2" key="1">
    <citation type="journal article" date="2019" name="Sci. Rep.">
        <title>Orb-weaving spider Araneus ventricosus genome elucidates the spidroin gene catalogue.</title>
        <authorList>
            <person name="Kono N."/>
            <person name="Nakamura H."/>
            <person name="Ohtoshi R."/>
            <person name="Moran D.A.P."/>
            <person name="Shinohara A."/>
            <person name="Yoshida Y."/>
            <person name="Fujiwara M."/>
            <person name="Mori M."/>
            <person name="Tomita M."/>
            <person name="Arakawa K."/>
        </authorList>
    </citation>
    <scope>NUCLEOTIDE SEQUENCE [LARGE SCALE GENOMIC DNA]</scope>
</reference>